<name>A0A0F9CKD5_9ZZZZ</name>
<gene>
    <name evidence="2" type="ORF">LCGC14_2390500</name>
</gene>
<sequence>MHALVLARTQITAASLIFFSFVLLGLVYSDGPNRSGVFNFLREAIGELASKASGKGFIGITIFIFLNNLKAAFFAVILGPLFGVVPALQAAANGAIIGVVIREAASRSSALMLLLGLMPHGIFEIPAMLISWGLGIWLGLWPLKSIRGDGLGFIGRSKMALGVMLRIVLPLLAIAALIEGALISLLTS</sequence>
<comment type="caution">
    <text evidence="2">The sequence shown here is derived from an EMBL/GenBank/DDBJ whole genome shotgun (WGS) entry which is preliminary data.</text>
</comment>
<organism evidence="2">
    <name type="scientific">marine sediment metagenome</name>
    <dbReference type="NCBI Taxonomy" id="412755"/>
    <lineage>
        <taxon>unclassified sequences</taxon>
        <taxon>metagenomes</taxon>
        <taxon>ecological metagenomes</taxon>
    </lineage>
</organism>
<proteinExistence type="predicted"/>
<feature type="transmembrane region" description="Helical" evidence="1">
    <location>
        <begin position="48"/>
        <end position="66"/>
    </location>
</feature>
<reference evidence="2" key="1">
    <citation type="journal article" date="2015" name="Nature">
        <title>Complex archaea that bridge the gap between prokaryotes and eukaryotes.</title>
        <authorList>
            <person name="Spang A."/>
            <person name="Saw J.H."/>
            <person name="Jorgensen S.L."/>
            <person name="Zaremba-Niedzwiedzka K."/>
            <person name="Martijn J."/>
            <person name="Lind A.E."/>
            <person name="van Eijk R."/>
            <person name="Schleper C."/>
            <person name="Guy L."/>
            <person name="Ettema T.J."/>
        </authorList>
    </citation>
    <scope>NUCLEOTIDE SEQUENCE</scope>
</reference>
<dbReference type="PANTHER" id="PTHR35337">
    <property type="entry name" value="SLR1478 PROTEIN"/>
    <property type="match status" value="1"/>
</dbReference>
<dbReference type="PANTHER" id="PTHR35337:SF1">
    <property type="entry name" value="SLR1478 PROTEIN"/>
    <property type="match status" value="1"/>
</dbReference>
<feature type="transmembrane region" description="Helical" evidence="1">
    <location>
        <begin position="73"/>
        <end position="101"/>
    </location>
</feature>
<accession>A0A0F9CKD5</accession>
<dbReference type="Pfam" id="PF01944">
    <property type="entry name" value="SpoIIM"/>
    <property type="match status" value="1"/>
</dbReference>
<feature type="transmembrane region" description="Helical" evidence="1">
    <location>
        <begin position="121"/>
        <end position="143"/>
    </location>
</feature>
<keyword evidence="1" id="KW-0812">Transmembrane</keyword>
<dbReference type="InterPro" id="IPR002798">
    <property type="entry name" value="SpoIIM-like"/>
</dbReference>
<feature type="transmembrane region" description="Helical" evidence="1">
    <location>
        <begin position="163"/>
        <end position="186"/>
    </location>
</feature>
<protein>
    <recommendedName>
        <fullName evidence="3">Stage II sporulation protein M</fullName>
    </recommendedName>
</protein>
<evidence type="ECO:0008006" key="3">
    <source>
        <dbReference type="Google" id="ProtNLM"/>
    </source>
</evidence>
<dbReference type="EMBL" id="LAZR01035664">
    <property type="protein sequence ID" value="KKL26912.1"/>
    <property type="molecule type" value="Genomic_DNA"/>
</dbReference>
<dbReference type="AlphaFoldDB" id="A0A0F9CKD5"/>
<keyword evidence="1" id="KW-0472">Membrane</keyword>
<keyword evidence="1" id="KW-1133">Transmembrane helix</keyword>
<evidence type="ECO:0000256" key="1">
    <source>
        <dbReference type="SAM" id="Phobius"/>
    </source>
</evidence>
<evidence type="ECO:0000313" key="2">
    <source>
        <dbReference type="EMBL" id="KKL26912.1"/>
    </source>
</evidence>
<feature type="transmembrane region" description="Helical" evidence="1">
    <location>
        <begin position="12"/>
        <end position="28"/>
    </location>
</feature>